<name>A0A0D2LKA5_9CHLO</name>
<protein>
    <submittedName>
        <fullName evidence="3">Uncharacterized protein</fullName>
    </submittedName>
</protein>
<evidence type="ECO:0000313" key="4">
    <source>
        <dbReference type="Proteomes" id="UP000054498"/>
    </source>
</evidence>
<dbReference type="STRING" id="145388.A0A0D2LKA5"/>
<proteinExistence type="predicted"/>
<keyword evidence="1" id="KW-0472">Membrane</keyword>
<accession>A0A0D2LKA5</accession>
<dbReference type="Proteomes" id="UP000054498">
    <property type="component" value="Unassembled WGS sequence"/>
</dbReference>
<sequence>MRVTRVALVLAACLALGPVHASQGLDPWEFIELEPVAHSRSLLQSGGSAAGGYGGYGYGYGSYGGYGGAVGHRRLIEAGGYGGSYGYGKSGYGSGGYGSGGYGGPAARLLMEGFGTEEEQQEQERLESAAAAAARRAQLQREAAAVDAGDADGADAPTAAIAMAMRGARAAAAASSLLSVPAGQCYCRYDPDYNTWAVGEDACKAALYTKCRAGQLPCGWLDAYYGHVAGSAMAHTLPHEQDILGFVFDDCQPRPPCACAGVKFDGSDSVTTAFACCRDLRAACRTPFNGVACADVDAFCKDDVSSAKLLHWAQHKLHRAAECAAYSGTPYDFRPLSAIMAANQRDEGSVTAVEDTAALIKAAVGATEPATAAAPAARAFASNRVAAAVIGVGGMLVGIALVGMAMTLRTGTGAGHGAGADDAIEGGAAGVAEPLLYPVPEVANREDEVNALRHVISSNYLLASAPPTPRTGGASPGSFQEH</sequence>
<keyword evidence="1" id="KW-1133">Transmembrane helix</keyword>
<keyword evidence="2" id="KW-0732">Signal</keyword>
<gene>
    <name evidence="3" type="ORF">MNEG_1136</name>
</gene>
<keyword evidence="1" id="KW-0812">Transmembrane</keyword>
<feature type="chain" id="PRO_5002247098" evidence="2">
    <location>
        <begin position="22"/>
        <end position="482"/>
    </location>
</feature>
<dbReference type="GeneID" id="25728614"/>
<keyword evidence="4" id="KW-1185">Reference proteome</keyword>
<dbReference type="EMBL" id="KK100327">
    <property type="protein sequence ID" value="KIZ06819.1"/>
    <property type="molecule type" value="Genomic_DNA"/>
</dbReference>
<feature type="signal peptide" evidence="2">
    <location>
        <begin position="1"/>
        <end position="21"/>
    </location>
</feature>
<evidence type="ECO:0000256" key="2">
    <source>
        <dbReference type="SAM" id="SignalP"/>
    </source>
</evidence>
<reference evidence="3 4" key="1">
    <citation type="journal article" date="2013" name="BMC Genomics">
        <title>Reconstruction of the lipid metabolism for the microalga Monoraphidium neglectum from its genome sequence reveals characteristics suitable for biofuel production.</title>
        <authorList>
            <person name="Bogen C."/>
            <person name="Al-Dilaimi A."/>
            <person name="Albersmeier A."/>
            <person name="Wichmann J."/>
            <person name="Grundmann M."/>
            <person name="Rupp O."/>
            <person name="Lauersen K.J."/>
            <person name="Blifernez-Klassen O."/>
            <person name="Kalinowski J."/>
            <person name="Goesmann A."/>
            <person name="Mussgnug J.H."/>
            <person name="Kruse O."/>
        </authorList>
    </citation>
    <scope>NUCLEOTIDE SEQUENCE [LARGE SCALE GENOMIC DNA]</scope>
    <source>
        <strain evidence="3 4">SAG 48.87</strain>
    </source>
</reference>
<dbReference type="AlphaFoldDB" id="A0A0D2LKA5"/>
<evidence type="ECO:0000313" key="3">
    <source>
        <dbReference type="EMBL" id="KIZ06819.1"/>
    </source>
</evidence>
<dbReference type="KEGG" id="mng:MNEG_1136"/>
<organism evidence="3 4">
    <name type="scientific">Monoraphidium neglectum</name>
    <dbReference type="NCBI Taxonomy" id="145388"/>
    <lineage>
        <taxon>Eukaryota</taxon>
        <taxon>Viridiplantae</taxon>
        <taxon>Chlorophyta</taxon>
        <taxon>core chlorophytes</taxon>
        <taxon>Chlorophyceae</taxon>
        <taxon>CS clade</taxon>
        <taxon>Sphaeropleales</taxon>
        <taxon>Selenastraceae</taxon>
        <taxon>Monoraphidium</taxon>
    </lineage>
</organism>
<dbReference type="RefSeq" id="XP_013905838.1">
    <property type="nucleotide sequence ID" value="XM_014050384.1"/>
</dbReference>
<evidence type="ECO:0000256" key="1">
    <source>
        <dbReference type="SAM" id="Phobius"/>
    </source>
</evidence>
<dbReference type="OrthoDB" id="548496at2759"/>
<feature type="transmembrane region" description="Helical" evidence="1">
    <location>
        <begin position="385"/>
        <end position="406"/>
    </location>
</feature>